<name>A0AAE1L5T7_PETCI</name>
<dbReference type="AlphaFoldDB" id="A0AAE1L5T7"/>
<accession>A0AAE1L5T7</accession>
<sequence>MAAFVDSSSPPVLIRSQTSSDDSATRLLRLYATFDVSSGPGSYSSIHQVTNLALHSTPHLLRLYATLDVSSG</sequence>
<gene>
    <name evidence="2" type="ORF">Pcinc_001746</name>
</gene>
<reference evidence="2" key="1">
    <citation type="submission" date="2023-10" db="EMBL/GenBank/DDBJ databases">
        <title>Genome assemblies of two species of porcelain crab, Petrolisthes cinctipes and Petrolisthes manimaculis (Anomura: Porcellanidae).</title>
        <authorList>
            <person name="Angst P."/>
        </authorList>
    </citation>
    <scope>NUCLEOTIDE SEQUENCE</scope>
    <source>
        <strain evidence="2">PB745_01</strain>
        <tissue evidence="2">Gill</tissue>
    </source>
</reference>
<keyword evidence="3" id="KW-1185">Reference proteome</keyword>
<organism evidence="2 3">
    <name type="scientific">Petrolisthes cinctipes</name>
    <name type="common">Flat porcelain crab</name>
    <dbReference type="NCBI Taxonomy" id="88211"/>
    <lineage>
        <taxon>Eukaryota</taxon>
        <taxon>Metazoa</taxon>
        <taxon>Ecdysozoa</taxon>
        <taxon>Arthropoda</taxon>
        <taxon>Crustacea</taxon>
        <taxon>Multicrustacea</taxon>
        <taxon>Malacostraca</taxon>
        <taxon>Eumalacostraca</taxon>
        <taxon>Eucarida</taxon>
        <taxon>Decapoda</taxon>
        <taxon>Pleocyemata</taxon>
        <taxon>Anomura</taxon>
        <taxon>Galatheoidea</taxon>
        <taxon>Porcellanidae</taxon>
        <taxon>Petrolisthes</taxon>
    </lineage>
</organism>
<dbReference type="EMBL" id="JAWQEG010000107">
    <property type="protein sequence ID" value="KAK3894490.1"/>
    <property type="molecule type" value="Genomic_DNA"/>
</dbReference>
<dbReference type="Proteomes" id="UP001286313">
    <property type="component" value="Unassembled WGS sequence"/>
</dbReference>
<proteinExistence type="predicted"/>
<protein>
    <submittedName>
        <fullName evidence="2">Uncharacterized protein</fullName>
    </submittedName>
</protein>
<evidence type="ECO:0000313" key="3">
    <source>
        <dbReference type="Proteomes" id="UP001286313"/>
    </source>
</evidence>
<comment type="caution">
    <text evidence="2">The sequence shown here is derived from an EMBL/GenBank/DDBJ whole genome shotgun (WGS) entry which is preliminary data.</text>
</comment>
<evidence type="ECO:0000313" key="2">
    <source>
        <dbReference type="EMBL" id="KAK3894490.1"/>
    </source>
</evidence>
<feature type="region of interest" description="Disordered" evidence="1">
    <location>
        <begin position="1"/>
        <end position="20"/>
    </location>
</feature>
<evidence type="ECO:0000256" key="1">
    <source>
        <dbReference type="SAM" id="MobiDB-lite"/>
    </source>
</evidence>